<comment type="function">
    <text evidence="4">Converts 2-succinyl-6-hydroxy-2,4-cyclohexadiene-1-carboxylate (SHCHC) to 2-succinylbenzoate (OSB).</text>
</comment>
<evidence type="ECO:0000313" key="7">
    <source>
        <dbReference type="EMBL" id="QIK39139.1"/>
    </source>
</evidence>
<dbReference type="Gene3D" id="3.20.20.120">
    <property type="entry name" value="Enolase-like C-terminal domain"/>
    <property type="match status" value="1"/>
</dbReference>
<dbReference type="InterPro" id="IPR013342">
    <property type="entry name" value="Mandelate_racemase_C"/>
</dbReference>
<dbReference type="SMART" id="SM00922">
    <property type="entry name" value="MR_MLE"/>
    <property type="match status" value="1"/>
</dbReference>
<keyword evidence="4" id="KW-0474">Menaquinone biosynthesis</keyword>
<comment type="similarity">
    <text evidence="4">Belongs to the mandelate racemase/muconate lactonizing enzyme family. MenC type 1 subfamily.</text>
</comment>
<protein>
    <recommendedName>
        <fullName evidence="4 5">o-succinylbenzoate synthase</fullName>
        <shortName evidence="4">OSB synthase</shortName>
        <shortName evidence="4">OSBS</shortName>
        <ecNumber evidence="4 5">4.2.1.113</ecNumber>
    </recommendedName>
    <alternativeName>
        <fullName evidence="4">4-(2'-carboxyphenyl)-4-oxybutyric acid synthase</fullName>
    </alternativeName>
    <alternativeName>
        <fullName evidence="4">o-succinylbenzoic acid synthase</fullName>
    </alternativeName>
</protein>
<dbReference type="InterPro" id="IPR029017">
    <property type="entry name" value="Enolase-like_N"/>
</dbReference>
<comment type="pathway">
    <text evidence="4">Quinol/quinone metabolism; menaquinone biosynthesis.</text>
</comment>
<dbReference type="UniPathway" id="UPA00079"/>
<dbReference type="InterPro" id="IPR036849">
    <property type="entry name" value="Enolase-like_C_sf"/>
</dbReference>
<proteinExistence type="inferred from homology"/>
<evidence type="ECO:0000313" key="8">
    <source>
        <dbReference type="Proteomes" id="UP000502699"/>
    </source>
</evidence>
<dbReference type="KEGG" id="cjap:GWK36_06525"/>
<evidence type="ECO:0000256" key="4">
    <source>
        <dbReference type="HAMAP-Rule" id="MF_00470"/>
    </source>
</evidence>
<sequence>MIERLELRPYALPLRRPWASAHGAIRLRRGLLVRVEAKGLIGYGDCAPLPEAGTEPLVAASAMLERWAHAFVGCDPEQLLTEIDPLDETAHAIGCTPPKERTPAAHYALACALADLLSQQRGICLRCWLNPAACARIAVNAALGPVAQVDAAQLADCIRRGLRVIKLKVGIAPLEDELAVLRALERAIEPGLADRLVLRLDANGAWGLAQAHRFIEATARLRLPIESLEEPLADPDPLRLAELQSQAPFALALDESLIARFAGCDPRALGVRRLVLKPAAIGGLRRTLALARHTQGSSLEVVITSLIDSAAGLWPTAQLAGALANPLAHGLGTGAWLARDLGTPPLIQDGWMALGDRPGSGFSA</sequence>
<dbReference type="GO" id="GO:0043748">
    <property type="term" value="F:O-succinylbenzoate synthase activity"/>
    <property type="evidence" value="ECO:0007669"/>
    <property type="project" value="UniProtKB-EC"/>
</dbReference>
<dbReference type="GO" id="GO:0000287">
    <property type="term" value="F:magnesium ion binding"/>
    <property type="evidence" value="ECO:0007669"/>
    <property type="project" value="UniProtKB-UniRule"/>
</dbReference>
<dbReference type="EC" id="4.2.1.113" evidence="4 5"/>
<dbReference type="SUPFAM" id="SSF51604">
    <property type="entry name" value="Enolase C-terminal domain-like"/>
    <property type="match status" value="1"/>
</dbReference>
<feature type="binding site" evidence="4">
    <location>
        <position position="229"/>
    </location>
    <ligand>
        <name>Mg(2+)</name>
        <dbReference type="ChEBI" id="CHEBI:18420"/>
    </ligand>
</feature>
<dbReference type="PANTHER" id="PTHR48073">
    <property type="entry name" value="O-SUCCINYLBENZOATE SYNTHASE-RELATED"/>
    <property type="match status" value="1"/>
</dbReference>
<dbReference type="NCBIfam" id="TIGR01927">
    <property type="entry name" value="menC_gam_Gplu"/>
    <property type="match status" value="1"/>
</dbReference>
<feature type="active site" description="Proton acceptor" evidence="4">
    <location>
        <position position="277"/>
    </location>
</feature>
<evidence type="ECO:0000256" key="5">
    <source>
        <dbReference type="NCBIfam" id="TIGR01927"/>
    </source>
</evidence>
<comment type="cofactor">
    <cofactor evidence="4">
        <name>a divalent metal cation</name>
        <dbReference type="ChEBI" id="CHEBI:60240"/>
    </cofactor>
</comment>
<evidence type="ECO:0000256" key="3">
    <source>
        <dbReference type="ARBA" id="ARBA00023239"/>
    </source>
</evidence>
<keyword evidence="8" id="KW-1185">Reference proteome</keyword>
<feature type="binding site" evidence="4">
    <location>
        <position position="201"/>
    </location>
    <ligand>
        <name>Mg(2+)</name>
        <dbReference type="ChEBI" id="CHEBI:18420"/>
    </ligand>
</feature>
<dbReference type="GO" id="GO:0009234">
    <property type="term" value="P:menaquinone biosynthetic process"/>
    <property type="evidence" value="ECO:0007669"/>
    <property type="project" value="UniProtKB-UniRule"/>
</dbReference>
<feature type="domain" description="Mandelate racemase/muconate lactonizing enzyme C-terminal" evidence="6">
    <location>
        <begin position="147"/>
        <end position="250"/>
    </location>
</feature>
<feature type="binding site" evidence="4">
    <location>
        <position position="254"/>
    </location>
    <ligand>
        <name>Mg(2+)</name>
        <dbReference type="ChEBI" id="CHEBI:18420"/>
    </ligand>
</feature>
<keyword evidence="1 4" id="KW-0479">Metal-binding</keyword>
<keyword evidence="3 4" id="KW-0456">Lyase</keyword>
<comment type="pathway">
    <text evidence="4">Quinol/quinone metabolism; 1,4-dihydroxy-2-naphthoate biosynthesis; 1,4-dihydroxy-2-naphthoate from chorismate: step 4/7.</text>
</comment>
<dbReference type="InterPro" id="IPR029065">
    <property type="entry name" value="Enolase_C-like"/>
</dbReference>
<dbReference type="HAMAP" id="MF_00470">
    <property type="entry name" value="MenC_1"/>
    <property type="match status" value="1"/>
</dbReference>
<dbReference type="Gene3D" id="3.30.390.10">
    <property type="entry name" value="Enolase-like, N-terminal domain"/>
    <property type="match status" value="1"/>
</dbReference>
<dbReference type="Pfam" id="PF13378">
    <property type="entry name" value="MR_MLE_C"/>
    <property type="match status" value="1"/>
</dbReference>
<evidence type="ECO:0000259" key="6">
    <source>
        <dbReference type="SMART" id="SM00922"/>
    </source>
</evidence>
<feature type="active site" description="Proton donor" evidence="4">
    <location>
        <position position="168"/>
    </location>
</feature>
<dbReference type="InterPro" id="IPR010196">
    <property type="entry name" value="OSB_synthase_MenC1"/>
</dbReference>
<organism evidence="7 8">
    <name type="scientific">Caldichromatium japonicum</name>
    <dbReference type="NCBI Taxonomy" id="2699430"/>
    <lineage>
        <taxon>Bacteria</taxon>
        <taxon>Pseudomonadati</taxon>
        <taxon>Pseudomonadota</taxon>
        <taxon>Gammaproteobacteria</taxon>
        <taxon>Chromatiales</taxon>
        <taxon>Chromatiaceae</taxon>
        <taxon>Caldichromatium</taxon>
    </lineage>
</organism>
<evidence type="ECO:0000256" key="1">
    <source>
        <dbReference type="ARBA" id="ARBA00022723"/>
    </source>
</evidence>
<dbReference type="EMBL" id="CP048029">
    <property type="protein sequence ID" value="QIK39139.1"/>
    <property type="molecule type" value="Genomic_DNA"/>
</dbReference>
<keyword evidence="2 4" id="KW-0460">Magnesium</keyword>
<gene>
    <name evidence="4 7" type="primary">menC</name>
    <name evidence="7" type="ORF">GWK36_06525</name>
</gene>
<comment type="catalytic activity">
    <reaction evidence="4">
        <text>(1R,6R)-6-hydroxy-2-succinyl-cyclohexa-2,4-diene-1-carboxylate = 2-succinylbenzoate + H2O</text>
        <dbReference type="Rhea" id="RHEA:10196"/>
        <dbReference type="ChEBI" id="CHEBI:15377"/>
        <dbReference type="ChEBI" id="CHEBI:18325"/>
        <dbReference type="ChEBI" id="CHEBI:58689"/>
        <dbReference type="EC" id="4.2.1.113"/>
    </reaction>
</comment>
<reference evidence="8" key="1">
    <citation type="submission" date="2020-01" db="EMBL/GenBank/DDBJ databases">
        <title>Caldichromatium gen. nov., sp. nov., a thermophilic purple sulfur bacterium member of the family Chromatiaceae isolated from Nakabusa hot spring, Japan.</title>
        <authorList>
            <person name="Saini M.K."/>
            <person name="Hanada S."/>
            <person name="Tank M."/>
        </authorList>
    </citation>
    <scope>NUCLEOTIDE SEQUENCE [LARGE SCALE GENOMIC DNA]</scope>
    <source>
        <strain evidence="8">No.7</strain>
    </source>
</reference>
<dbReference type="UniPathway" id="UPA01057">
    <property type="reaction ID" value="UER00165"/>
</dbReference>
<name>A0A6G7VGG7_9GAMM</name>
<dbReference type="SFLD" id="SFLDG00180">
    <property type="entry name" value="muconate_cycloisomerase"/>
    <property type="match status" value="1"/>
</dbReference>
<evidence type="ECO:0000256" key="2">
    <source>
        <dbReference type="ARBA" id="ARBA00022842"/>
    </source>
</evidence>
<dbReference type="SFLD" id="SFLDF00009">
    <property type="entry name" value="o-succinylbenzoate_synthase"/>
    <property type="match status" value="1"/>
</dbReference>
<dbReference type="SFLD" id="SFLDS00001">
    <property type="entry name" value="Enolase"/>
    <property type="match status" value="1"/>
</dbReference>
<dbReference type="PANTHER" id="PTHR48073:SF2">
    <property type="entry name" value="O-SUCCINYLBENZOATE SYNTHASE"/>
    <property type="match status" value="1"/>
</dbReference>
<dbReference type="SUPFAM" id="SSF54826">
    <property type="entry name" value="Enolase N-terminal domain-like"/>
    <property type="match status" value="1"/>
</dbReference>
<accession>A0A6G7VGG7</accession>
<dbReference type="AlphaFoldDB" id="A0A6G7VGG7"/>
<dbReference type="Proteomes" id="UP000502699">
    <property type="component" value="Chromosome"/>
</dbReference>